<dbReference type="AlphaFoldDB" id="A0A0A9EUW5"/>
<protein>
    <submittedName>
        <fullName evidence="1">Uncharacterized protein</fullName>
    </submittedName>
</protein>
<name>A0A0A9EUW5_ARUDO</name>
<dbReference type="EMBL" id="GBRH01198053">
    <property type="protein sequence ID" value="JAD99842.1"/>
    <property type="molecule type" value="Transcribed_RNA"/>
</dbReference>
<reference evidence="1" key="1">
    <citation type="submission" date="2014-09" db="EMBL/GenBank/DDBJ databases">
        <authorList>
            <person name="Magalhaes I.L.F."/>
            <person name="Oliveira U."/>
            <person name="Santos F.R."/>
            <person name="Vidigal T.H.D.A."/>
            <person name="Brescovit A.D."/>
            <person name="Santos A.J."/>
        </authorList>
    </citation>
    <scope>NUCLEOTIDE SEQUENCE</scope>
    <source>
        <tissue evidence="1">Shoot tissue taken approximately 20 cm above the soil surface</tissue>
    </source>
</reference>
<sequence length="39" mass="4798">MVDHRVEIQAYNSMEREYEQCRLNSGEKILLHRSFSHQY</sequence>
<evidence type="ECO:0000313" key="1">
    <source>
        <dbReference type="EMBL" id="JAD99842.1"/>
    </source>
</evidence>
<organism evidence="1">
    <name type="scientific">Arundo donax</name>
    <name type="common">Giant reed</name>
    <name type="synonym">Donax arundinaceus</name>
    <dbReference type="NCBI Taxonomy" id="35708"/>
    <lineage>
        <taxon>Eukaryota</taxon>
        <taxon>Viridiplantae</taxon>
        <taxon>Streptophyta</taxon>
        <taxon>Embryophyta</taxon>
        <taxon>Tracheophyta</taxon>
        <taxon>Spermatophyta</taxon>
        <taxon>Magnoliopsida</taxon>
        <taxon>Liliopsida</taxon>
        <taxon>Poales</taxon>
        <taxon>Poaceae</taxon>
        <taxon>PACMAD clade</taxon>
        <taxon>Arundinoideae</taxon>
        <taxon>Arundineae</taxon>
        <taxon>Arundo</taxon>
    </lineage>
</organism>
<accession>A0A0A9EUW5</accession>
<proteinExistence type="predicted"/>
<reference evidence="1" key="2">
    <citation type="journal article" date="2015" name="Data Brief">
        <title>Shoot transcriptome of the giant reed, Arundo donax.</title>
        <authorList>
            <person name="Barrero R.A."/>
            <person name="Guerrero F.D."/>
            <person name="Moolhuijzen P."/>
            <person name="Goolsby J.A."/>
            <person name="Tidwell J."/>
            <person name="Bellgard S.E."/>
            <person name="Bellgard M.I."/>
        </authorList>
    </citation>
    <scope>NUCLEOTIDE SEQUENCE</scope>
    <source>
        <tissue evidence="1">Shoot tissue taken approximately 20 cm above the soil surface</tissue>
    </source>
</reference>